<feature type="region of interest" description="Disordered" evidence="1">
    <location>
        <begin position="28"/>
        <end position="59"/>
    </location>
</feature>
<evidence type="ECO:0000256" key="1">
    <source>
        <dbReference type="SAM" id="MobiDB-lite"/>
    </source>
</evidence>
<sequence length="113" mass="12972">MSYFAHLSVLYYIPQPMTLARLKIMGMNNNRRRGGGRKRRAKLSWPKKNGNARGNKTTTSSYLEKKLGELQRSVPGSHGMKDMHSFYKSIENYILVLEAKVTVLRCLSNFYGL</sequence>
<feature type="compositionally biased region" description="Basic residues" evidence="1">
    <location>
        <begin position="30"/>
        <end position="42"/>
    </location>
</feature>
<gene>
    <name evidence="2" type="ORF">PIB30_021763</name>
</gene>
<keyword evidence="3" id="KW-1185">Reference proteome</keyword>
<proteinExistence type="predicted"/>
<organism evidence="2 3">
    <name type="scientific">Stylosanthes scabra</name>
    <dbReference type="NCBI Taxonomy" id="79078"/>
    <lineage>
        <taxon>Eukaryota</taxon>
        <taxon>Viridiplantae</taxon>
        <taxon>Streptophyta</taxon>
        <taxon>Embryophyta</taxon>
        <taxon>Tracheophyta</taxon>
        <taxon>Spermatophyta</taxon>
        <taxon>Magnoliopsida</taxon>
        <taxon>eudicotyledons</taxon>
        <taxon>Gunneridae</taxon>
        <taxon>Pentapetalae</taxon>
        <taxon>rosids</taxon>
        <taxon>fabids</taxon>
        <taxon>Fabales</taxon>
        <taxon>Fabaceae</taxon>
        <taxon>Papilionoideae</taxon>
        <taxon>50 kb inversion clade</taxon>
        <taxon>dalbergioids sensu lato</taxon>
        <taxon>Dalbergieae</taxon>
        <taxon>Pterocarpus clade</taxon>
        <taxon>Stylosanthes</taxon>
    </lineage>
</organism>
<name>A0ABU6U7V0_9FABA</name>
<protein>
    <submittedName>
        <fullName evidence="2">Uncharacterized protein</fullName>
    </submittedName>
</protein>
<comment type="caution">
    <text evidence="2">The sequence shown here is derived from an EMBL/GenBank/DDBJ whole genome shotgun (WGS) entry which is preliminary data.</text>
</comment>
<evidence type="ECO:0000313" key="3">
    <source>
        <dbReference type="Proteomes" id="UP001341840"/>
    </source>
</evidence>
<evidence type="ECO:0000313" key="2">
    <source>
        <dbReference type="EMBL" id="MED6157261.1"/>
    </source>
</evidence>
<accession>A0ABU6U7V0</accession>
<dbReference type="Proteomes" id="UP001341840">
    <property type="component" value="Unassembled WGS sequence"/>
</dbReference>
<dbReference type="EMBL" id="JASCZI010120901">
    <property type="protein sequence ID" value="MED6157261.1"/>
    <property type="molecule type" value="Genomic_DNA"/>
</dbReference>
<reference evidence="2 3" key="1">
    <citation type="journal article" date="2023" name="Plants (Basel)">
        <title>Bridging the Gap: Combining Genomics and Transcriptomics Approaches to Understand Stylosanthes scabra, an Orphan Legume from the Brazilian Caatinga.</title>
        <authorList>
            <person name="Ferreira-Neto J.R.C."/>
            <person name="da Silva M.D."/>
            <person name="Binneck E."/>
            <person name="de Melo N.F."/>
            <person name="da Silva R.H."/>
            <person name="de Melo A.L.T.M."/>
            <person name="Pandolfi V."/>
            <person name="Bustamante F.O."/>
            <person name="Brasileiro-Vidal A.C."/>
            <person name="Benko-Iseppon A.M."/>
        </authorList>
    </citation>
    <scope>NUCLEOTIDE SEQUENCE [LARGE SCALE GENOMIC DNA]</scope>
    <source>
        <tissue evidence="2">Leaves</tissue>
    </source>
</reference>